<name>A0ABU1YCB5_9FLAO</name>
<gene>
    <name evidence="1" type="ORF">J2W48_003755</name>
</gene>
<sequence>MKYNNFIQELLKFDWQYDPIDNNIEINLETIANGKLLKTNENLLEFVKSFKTLANEEDNVWFLSIEDYAKKINEDGFAWNEFELDSMEYAEDDEQKASVTDFWNNHLPFMMSVKNGYAYVAIVLNGETKGSIVSGSEPEYEEPVTISSSLEEFFDKYILVLKNELDLSSLKILS</sequence>
<dbReference type="RefSeq" id="WP_310283163.1">
    <property type="nucleotide sequence ID" value="NZ_JAVDWQ010000015.1"/>
</dbReference>
<evidence type="ECO:0008006" key="3">
    <source>
        <dbReference type="Google" id="ProtNLM"/>
    </source>
</evidence>
<evidence type="ECO:0000313" key="2">
    <source>
        <dbReference type="Proteomes" id="UP001269081"/>
    </source>
</evidence>
<keyword evidence="2" id="KW-1185">Reference proteome</keyword>
<reference evidence="1 2" key="1">
    <citation type="submission" date="2023-07" db="EMBL/GenBank/DDBJ databases">
        <title>Sorghum-associated microbial communities from plants grown in Nebraska, USA.</title>
        <authorList>
            <person name="Schachtman D."/>
        </authorList>
    </citation>
    <scope>NUCLEOTIDE SEQUENCE [LARGE SCALE GENOMIC DNA]</scope>
    <source>
        <strain evidence="1 2">4129</strain>
    </source>
</reference>
<comment type="caution">
    <text evidence="1">The sequence shown here is derived from an EMBL/GenBank/DDBJ whole genome shotgun (WGS) entry which is preliminary data.</text>
</comment>
<protein>
    <recommendedName>
        <fullName evidence="3">SMI1/KNR4 family protein</fullName>
    </recommendedName>
</protein>
<dbReference type="Proteomes" id="UP001269081">
    <property type="component" value="Unassembled WGS sequence"/>
</dbReference>
<accession>A0ABU1YCB5</accession>
<evidence type="ECO:0000313" key="1">
    <source>
        <dbReference type="EMBL" id="MDR7211798.1"/>
    </source>
</evidence>
<organism evidence="1 2">
    <name type="scientific">Flavobacterium piscis</name>
    <dbReference type="NCBI Taxonomy" id="1114874"/>
    <lineage>
        <taxon>Bacteria</taxon>
        <taxon>Pseudomonadati</taxon>
        <taxon>Bacteroidota</taxon>
        <taxon>Flavobacteriia</taxon>
        <taxon>Flavobacteriales</taxon>
        <taxon>Flavobacteriaceae</taxon>
        <taxon>Flavobacterium</taxon>
    </lineage>
</organism>
<dbReference type="EMBL" id="JAVDWQ010000015">
    <property type="protein sequence ID" value="MDR7211798.1"/>
    <property type="molecule type" value="Genomic_DNA"/>
</dbReference>
<proteinExistence type="predicted"/>